<organism evidence="3 4">
    <name type="scientific">Cryobacterium tepidiphilum</name>
    <dbReference type="NCBI Taxonomy" id="2486026"/>
    <lineage>
        <taxon>Bacteria</taxon>
        <taxon>Bacillati</taxon>
        <taxon>Actinomycetota</taxon>
        <taxon>Actinomycetes</taxon>
        <taxon>Micrococcales</taxon>
        <taxon>Microbacteriaceae</taxon>
        <taxon>Cryobacterium</taxon>
    </lineage>
</organism>
<feature type="compositionally biased region" description="Low complexity" evidence="1">
    <location>
        <begin position="192"/>
        <end position="206"/>
    </location>
</feature>
<feature type="region of interest" description="Disordered" evidence="1">
    <location>
        <begin position="150"/>
        <end position="243"/>
    </location>
</feature>
<dbReference type="Proteomes" id="UP000279859">
    <property type="component" value="Unassembled WGS sequence"/>
</dbReference>
<feature type="compositionally biased region" description="Basic and acidic residues" evidence="1">
    <location>
        <begin position="177"/>
        <end position="188"/>
    </location>
</feature>
<evidence type="ECO:0000256" key="1">
    <source>
        <dbReference type="SAM" id="MobiDB-lite"/>
    </source>
</evidence>
<dbReference type="RefSeq" id="WP_123046334.1">
    <property type="nucleotide sequence ID" value="NZ_RDSR01000019.1"/>
</dbReference>
<evidence type="ECO:0000313" key="3">
    <source>
        <dbReference type="EMBL" id="RNE59132.1"/>
    </source>
</evidence>
<name>A0A3M8L330_9MICO</name>
<dbReference type="AlphaFoldDB" id="A0A3M8L330"/>
<dbReference type="OrthoDB" id="5125431at2"/>
<evidence type="ECO:0000256" key="2">
    <source>
        <dbReference type="SAM" id="Phobius"/>
    </source>
</evidence>
<gene>
    <name evidence="3" type="ORF">EEJ31_10905</name>
</gene>
<sequence length="243" mass="26704">MQWWNSFVQWFTDADSLPVLFGAVVLVVASVLATWASRSAIKSLVRQRDREQQAAVIATLVDAAIEMSSWNSLSPQEQLLVDRAAGQADIQLRLLPVRGSALAAEWASHQLAEIRLTSGAFGYQSDAVLHEFRDRLLDWQAKPGKTRKVFQSDLERWQSQGTTRPSPAALLGEQEDWTPRQARDDRAPETNLLSPARSRSAAPAPLGNEEAPHEATQRLIDDVEALEVRPTGAGSHSAPVLPA</sequence>
<keyword evidence="2" id="KW-1133">Transmembrane helix</keyword>
<dbReference type="EMBL" id="RDSR01000019">
    <property type="protein sequence ID" value="RNE59132.1"/>
    <property type="molecule type" value="Genomic_DNA"/>
</dbReference>
<accession>A0A3M8L330</accession>
<evidence type="ECO:0000313" key="4">
    <source>
        <dbReference type="Proteomes" id="UP000279859"/>
    </source>
</evidence>
<keyword evidence="2" id="KW-0812">Transmembrane</keyword>
<feature type="compositionally biased region" description="Basic and acidic residues" evidence="1">
    <location>
        <begin position="210"/>
        <end position="221"/>
    </location>
</feature>
<keyword evidence="2" id="KW-0472">Membrane</keyword>
<proteinExistence type="predicted"/>
<feature type="transmembrane region" description="Helical" evidence="2">
    <location>
        <begin position="20"/>
        <end position="41"/>
    </location>
</feature>
<protein>
    <submittedName>
        <fullName evidence="3">Uncharacterized protein</fullName>
    </submittedName>
</protein>
<keyword evidence="4" id="KW-1185">Reference proteome</keyword>
<comment type="caution">
    <text evidence="3">The sequence shown here is derived from an EMBL/GenBank/DDBJ whole genome shotgun (WGS) entry which is preliminary data.</text>
</comment>
<reference evidence="3 4" key="1">
    <citation type="submission" date="2018-11" db="EMBL/GenBank/DDBJ databases">
        <title>Cryobacterium sp. nov., isolated from rhizosphere soil of lettuce.</title>
        <authorList>
            <person name="Wang Y."/>
        </authorList>
    </citation>
    <scope>NUCLEOTIDE SEQUENCE [LARGE SCALE GENOMIC DNA]</scope>
    <source>
        <strain evidence="3 4">NEAU-85</strain>
    </source>
</reference>